<evidence type="ECO:0000313" key="3">
    <source>
        <dbReference type="Proteomes" id="UP000029538"/>
    </source>
</evidence>
<proteinExistence type="predicted"/>
<reference evidence="2 3" key="1">
    <citation type="submission" date="2014-07" db="EMBL/GenBank/DDBJ databases">
        <authorList>
            <person name="McCorrison J."/>
            <person name="Sanka R."/>
            <person name="Torralba M."/>
            <person name="Gillis M."/>
            <person name="Haft D.H."/>
            <person name="Methe B."/>
            <person name="Sutton G."/>
            <person name="Nelson K.E."/>
        </authorList>
    </citation>
    <scope>NUCLEOTIDE SEQUENCE [LARGE SCALE GENOMIC DNA]</scope>
    <source>
        <strain evidence="2 3">DNF00882</strain>
    </source>
</reference>
<name>A0A096ARQ5_9BACT</name>
<dbReference type="Proteomes" id="UP000029538">
    <property type="component" value="Unassembled WGS sequence"/>
</dbReference>
<accession>A0A096ARQ5</accession>
<comment type="caution">
    <text evidence="2">The sequence shown here is derived from an EMBL/GenBank/DDBJ whole genome shotgun (WGS) entry which is preliminary data.</text>
</comment>
<sequence>MKLKHYLLLLALMVAIVANAQEVQVCDATTKLPIRNVQVKIDDKPFGKTDFRGIILLPDTFKTATFTHKSYHQETLFCKELKSDTLFLFNEKHYLDEVVIMGKHRIDGRALLKTMPERDILEKAPPHELGGFDLGLMLDKRLKRDKKHVEKLRKVFKQMDGTDTDDPIMRIYNQMKIDKQRKEIEQKIEESQKK</sequence>
<evidence type="ECO:0000256" key="1">
    <source>
        <dbReference type="SAM" id="SignalP"/>
    </source>
</evidence>
<dbReference type="EMBL" id="JRNR01000025">
    <property type="protein sequence ID" value="KGF49773.1"/>
    <property type="molecule type" value="Genomic_DNA"/>
</dbReference>
<gene>
    <name evidence="2" type="ORF">HMPREF0654_03810</name>
</gene>
<feature type="chain" id="PRO_5001924969" evidence="1">
    <location>
        <begin position="21"/>
        <end position="194"/>
    </location>
</feature>
<keyword evidence="1" id="KW-0732">Signal</keyword>
<evidence type="ECO:0000313" key="2">
    <source>
        <dbReference type="EMBL" id="KGF49773.1"/>
    </source>
</evidence>
<dbReference type="RefSeq" id="WP_036882685.1">
    <property type="nucleotide sequence ID" value="NZ_JRNR01000025.1"/>
</dbReference>
<protein>
    <submittedName>
        <fullName evidence="2">Uncharacterized protein</fullName>
    </submittedName>
</protein>
<feature type="signal peptide" evidence="1">
    <location>
        <begin position="1"/>
        <end position="20"/>
    </location>
</feature>
<dbReference type="AlphaFoldDB" id="A0A096ARQ5"/>
<organism evidence="2 3">
    <name type="scientific">Prevotella disiens DNF00882</name>
    <dbReference type="NCBI Taxonomy" id="1401075"/>
    <lineage>
        <taxon>Bacteria</taxon>
        <taxon>Pseudomonadati</taxon>
        <taxon>Bacteroidota</taxon>
        <taxon>Bacteroidia</taxon>
        <taxon>Bacteroidales</taxon>
        <taxon>Prevotellaceae</taxon>
        <taxon>Prevotella</taxon>
    </lineage>
</organism>